<feature type="region of interest" description="Disordered" evidence="2">
    <location>
        <begin position="1"/>
        <end position="25"/>
    </location>
</feature>
<dbReference type="OrthoDB" id="3239511at2759"/>
<gene>
    <name evidence="3" type="ORF">F5147DRAFT_743074</name>
</gene>
<keyword evidence="1" id="KW-0175">Coiled coil</keyword>
<sequence>MPIDAHHGANESNQPEAESLNAHISDEPVTDVDQWMDLEEEEHQHNVDDIRTEYHPNSGIPAQTRTFSTFQRDLLQDPPTPDAQPWAPFRCRLDFEVAELAHEAALSQPQIEWLINLLHHSKQEPFSLCNYKDIRNMWNAISHHLTPVRSSLLPYDGVNQEFTLYYWDLWDWACDLLWDPYLGPQFTFDAQHLSKFDGNTFVRFIDEPWTADTFWEAQLAMPSHAKPLAFILYADKTKLSSFGREKGYPVIARIANLPASIRNGEGVGGGRVVAWLPIVKDDPSRSGKQKFADFKAAVWHESFKRILKCLTSKRKHGGWVECWDKLQRLMFPIVPILSADYKEQCIMSLIHGVMGKFPCPICLVPHAKLHNLLETWPLCTCHDAVRLLRKARRKYTKAKREKKLKSQSLRDVKNSLNLSKLLDVFCALCFDRLHTHHEGLWGKHLWIELQKCVNEVGRHAATKIDEGFAAVPRWRNLNHFKEVMGVSFTDGTKHEDILKLILFVAHDILNPETHESGYLLLQCIRAHLDVDMFAALEFSRLMDKYISESECESKSWDSPKYHLGIHLFDDIKAKGILRADHWSLVSAWIRYRINDLDDYNARKEVSDLDDSDSDDAVLNAPGPESSFHIKLGSCQRVLSIHAIQQAHLEDLAFHQFHTKLNHFLNMIPVIARNGHVALELSANIVTEFRYLKANFESMVDFRISTDYLCCSPMFHNAPRYDSIIIRTQDGIIFGRLIFIFTCLVEGTSHSMALIQPYDAPIQNRPLKDRLLGLWRVRAQPRHKSEFIFTESIIRGVLLLEDRSQPGDFLVVDSTDTDMFLHMKLHKDSHVY</sequence>
<keyword evidence="4" id="KW-1185">Reference proteome</keyword>
<protein>
    <submittedName>
        <fullName evidence="3">Uncharacterized protein</fullName>
    </submittedName>
</protein>
<dbReference type="InterPro" id="IPR041078">
    <property type="entry name" value="Plavaka"/>
</dbReference>
<accession>A0A9P7JYK7</accession>
<evidence type="ECO:0000256" key="1">
    <source>
        <dbReference type="SAM" id="Coils"/>
    </source>
</evidence>
<name>A0A9P7JYK7_9AGAM</name>
<evidence type="ECO:0000313" key="4">
    <source>
        <dbReference type="Proteomes" id="UP000823399"/>
    </source>
</evidence>
<reference evidence="3" key="1">
    <citation type="journal article" date="2020" name="New Phytol.">
        <title>Comparative genomics reveals dynamic genome evolution in host specialist ectomycorrhizal fungi.</title>
        <authorList>
            <person name="Lofgren L.A."/>
            <person name="Nguyen N.H."/>
            <person name="Vilgalys R."/>
            <person name="Ruytinx J."/>
            <person name="Liao H.L."/>
            <person name="Branco S."/>
            <person name="Kuo A."/>
            <person name="LaButti K."/>
            <person name="Lipzen A."/>
            <person name="Andreopoulos W."/>
            <person name="Pangilinan J."/>
            <person name="Riley R."/>
            <person name="Hundley H."/>
            <person name="Na H."/>
            <person name="Barry K."/>
            <person name="Grigoriev I.V."/>
            <person name="Stajich J.E."/>
            <person name="Kennedy P.G."/>
        </authorList>
    </citation>
    <scope>NUCLEOTIDE SEQUENCE</scope>
    <source>
        <strain evidence="3">FC423</strain>
    </source>
</reference>
<evidence type="ECO:0000256" key="2">
    <source>
        <dbReference type="SAM" id="MobiDB-lite"/>
    </source>
</evidence>
<dbReference type="Proteomes" id="UP000823399">
    <property type="component" value="Unassembled WGS sequence"/>
</dbReference>
<dbReference type="Pfam" id="PF18759">
    <property type="entry name" value="Plavaka"/>
    <property type="match status" value="1"/>
</dbReference>
<feature type="coiled-coil region" evidence="1">
    <location>
        <begin position="381"/>
        <end position="408"/>
    </location>
</feature>
<dbReference type="EMBL" id="JABBWM010000006">
    <property type="protein sequence ID" value="KAG2116407.1"/>
    <property type="molecule type" value="Genomic_DNA"/>
</dbReference>
<dbReference type="AlphaFoldDB" id="A0A9P7JYK7"/>
<organism evidence="3 4">
    <name type="scientific">Suillus discolor</name>
    <dbReference type="NCBI Taxonomy" id="1912936"/>
    <lineage>
        <taxon>Eukaryota</taxon>
        <taxon>Fungi</taxon>
        <taxon>Dikarya</taxon>
        <taxon>Basidiomycota</taxon>
        <taxon>Agaricomycotina</taxon>
        <taxon>Agaricomycetes</taxon>
        <taxon>Agaricomycetidae</taxon>
        <taxon>Boletales</taxon>
        <taxon>Suillineae</taxon>
        <taxon>Suillaceae</taxon>
        <taxon>Suillus</taxon>
    </lineage>
</organism>
<comment type="caution">
    <text evidence="3">The sequence shown here is derived from an EMBL/GenBank/DDBJ whole genome shotgun (WGS) entry which is preliminary data.</text>
</comment>
<evidence type="ECO:0000313" key="3">
    <source>
        <dbReference type="EMBL" id="KAG2116407.1"/>
    </source>
</evidence>
<dbReference type="RefSeq" id="XP_041297506.1">
    <property type="nucleotide sequence ID" value="XM_041439580.1"/>
</dbReference>
<dbReference type="GeneID" id="64701839"/>
<proteinExistence type="predicted"/>